<reference evidence="8" key="1">
    <citation type="submission" date="2020-10" db="EMBL/GenBank/DDBJ databases">
        <title>Taxonomic study of unclassified bacteria belonging to the class Ktedonobacteria.</title>
        <authorList>
            <person name="Yabe S."/>
            <person name="Wang C.M."/>
            <person name="Zheng Y."/>
            <person name="Sakai Y."/>
            <person name="Cavaletti L."/>
            <person name="Monciardini P."/>
            <person name="Donadio S."/>
        </authorList>
    </citation>
    <scope>NUCLEOTIDE SEQUENCE</scope>
    <source>
        <strain evidence="8">SOSP1-1</strain>
    </source>
</reference>
<feature type="transmembrane region" description="Helical" evidence="6">
    <location>
        <begin position="382"/>
        <end position="400"/>
    </location>
</feature>
<dbReference type="EMBL" id="BNJF01000003">
    <property type="protein sequence ID" value="GHO47755.1"/>
    <property type="molecule type" value="Genomic_DNA"/>
</dbReference>
<feature type="transmembrane region" description="Helical" evidence="6">
    <location>
        <begin position="74"/>
        <end position="94"/>
    </location>
</feature>
<feature type="transmembrane region" description="Helical" evidence="6">
    <location>
        <begin position="353"/>
        <end position="376"/>
    </location>
</feature>
<name>A0A8J3MU22_9CHLR</name>
<feature type="domain" description="Major facilitator superfamily (MFS) profile" evidence="7">
    <location>
        <begin position="8"/>
        <end position="404"/>
    </location>
</feature>
<dbReference type="Pfam" id="PF07690">
    <property type="entry name" value="MFS_1"/>
    <property type="match status" value="1"/>
</dbReference>
<keyword evidence="4 6" id="KW-1133">Transmembrane helix</keyword>
<evidence type="ECO:0000256" key="2">
    <source>
        <dbReference type="ARBA" id="ARBA00022475"/>
    </source>
</evidence>
<dbReference type="SUPFAM" id="SSF103473">
    <property type="entry name" value="MFS general substrate transporter"/>
    <property type="match status" value="1"/>
</dbReference>
<feature type="transmembrane region" description="Helical" evidence="6">
    <location>
        <begin position="12"/>
        <end position="34"/>
    </location>
</feature>
<evidence type="ECO:0000259" key="7">
    <source>
        <dbReference type="PROSITE" id="PS50850"/>
    </source>
</evidence>
<dbReference type="InterPro" id="IPR020846">
    <property type="entry name" value="MFS_dom"/>
</dbReference>
<evidence type="ECO:0000256" key="3">
    <source>
        <dbReference type="ARBA" id="ARBA00022692"/>
    </source>
</evidence>
<evidence type="ECO:0000313" key="8">
    <source>
        <dbReference type="EMBL" id="GHO47755.1"/>
    </source>
</evidence>
<feature type="transmembrane region" description="Helical" evidence="6">
    <location>
        <begin position="318"/>
        <end position="341"/>
    </location>
</feature>
<dbReference type="Proteomes" id="UP000612362">
    <property type="component" value="Unassembled WGS sequence"/>
</dbReference>
<accession>A0A8J3MU22</accession>
<proteinExistence type="predicted"/>
<comment type="caution">
    <text evidence="8">The sequence shown here is derived from an EMBL/GenBank/DDBJ whole genome shotgun (WGS) entry which is preliminary data.</text>
</comment>
<dbReference type="InterPro" id="IPR036259">
    <property type="entry name" value="MFS_trans_sf"/>
</dbReference>
<dbReference type="PROSITE" id="PS50850">
    <property type="entry name" value="MFS"/>
    <property type="match status" value="1"/>
</dbReference>
<evidence type="ECO:0000256" key="4">
    <source>
        <dbReference type="ARBA" id="ARBA00022989"/>
    </source>
</evidence>
<feature type="transmembrane region" description="Helical" evidence="6">
    <location>
        <begin position="231"/>
        <end position="254"/>
    </location>
</feature>
<keyword evidence="3 6" id="KW-0812">Transmembrane</keyword>
<comment type="subcellular location">
    <subcellularLocation>
        <location evidence="1">Cell membrane</location>
        <topology evidence="1">Multi-pass membrane protein</topology>
    </subcellularLocation>
</comment>
<dbReference type="AlphaFoldDB" id="A0A8J3MU22"/>
<evidence type="ECO:0000313" key="9">
    <source>
        <dbReference type="Proteomes" id="UP000612362"/>
    </source>
</evidence>
<feature type="transmembrane region" description="Helical" evidence="6">
    <location>
        <begin position="266"/>
        <end position="287"/>
    </location>
</feature>
<keyword evidence="2" id="KW-1003">Cell membrane</keyword>
<organism evidence="8 9">
    <name type="scientific">Ktedonospora formicarum</name>
    <dbReference type="NCBI Taxonomy" id="2778364"/>
    <lineage>
        <taxon>Bacteria</taxon>
        <taxon>Bacillati</taxon>
        <taxon>Chloroflexota</taxon>
        <taxon>Ktedonobacteria</taxon>
        <taxon>Ktedonobacterales</taxon>
        <taxon>Ktedonobacteraceae</taxon>
        <taxon>Ktedonospora</taxon>
    </lineage>
</organism>
<protein>
    <submittedName>
        <fullName evidence="8">MFS transporter</fullName>
    </submittedName>
</protein>
<dbReference type="InterPro" id="IPR011701">
    <property type="entry name" value="MFS"/>
</dbReference>
<sequence>MRLFKQRNFTLLFGGQTISTFGDALYMVALPWLILTTGGNVQELGVVLSAYGIPRALCMLAGGWLSDRLRPRRLMLIADTLRLLLMGVLAALAFGGHPPLWQLCAIAVPLGALGGAFTPASMSMVPDILGKDELQAGNGLMMASMQGANLIGSSVAGVIVAGLTSAGTLALDAITFLVSAGSLALMRGTTHATPDASQAETSQAHPQASAQDAETQISFWGFLRTSRLIQIALFMFIVSSLVTGGLIEVALPALVQGPMHGSASGFGFIMGGWGGGALIGSILVGMLGKYKHKGLIILLGGFIIAAMFALLPVGGVPGAVVCMLIAAIASSGFSVLFFTAVQMNIPSHLMGRVMGLLMFSSFGLYPVSTILTGVLANHYGPVIIFPIDGIVLAVVMLFGLTQKVLREL</sequence>
<keyword evidence="9" id="KW-1185">Reference proteome</keyword>
<dbReference type="CDD" id="cd06173">
    <property type="entry name" value="MFS_MefA_like"/>
    <property type="match status" value="1"/>
</dbReference>
<feature type="transmembrane region" description="Helical" evidence="6">
    <location>
        <begin position="294"/>
        <end position="312"/>
    </location>
</feature>
<dbReference type="PANTHER" id="PTHR23513:SF11">
    <property type="entry name" value="STAPHYLOFERRIN A TRANSPORTER"/>
    <property type="match status" value="1"/>
</dbReference>
<dbReference type="GO" id="GO:0022857">
    <property type="term" value="F:transmembrane transporter activity"/>
    <property type="evidence" value="ECO:0007669"/>
    <property type="project" value="InterPro"/>
</dbReference>
<evidence type="ECO:0000256" key="6">
    <source>
        <dbReference type="SAM" id="Phobius"/>
    </source>
</evidence>
<dbReference type="GO" id="GO:0005886">
    <property type="term" value="C:plasma membrane"/>
    <property type="evidence" value="ECO:0007669"/>
    <property type="project" value="UniProtKB-SubCell"/>
</dbReference>
<evidence type="ECO:0000256" key="5">
    <source>
        <dbReference type="ARBA" id="ARBA00023136"/>
    </source>
</evidence>
<feature type="transmembrane region" description="Helical" evidence="6">
    <location>
        <begin position="46"/>
        <end position="65"/>
    </location>
</feature>
<evidence type="ECO:0000256" key="1">
    <source>
        <dbReference type="ARBA" id="ARBA00004651"/>
    </source>
</evidence>
<keyword evidence="5 6" id="KW-0472">Membrane</keyword>
<gene>
    <name evidence="8" type="ORF">KSX_59180</name>
</gene>
<dbReference type="Gene3D" id="1.20.1250.20">
    <property type="entry name" value="MFS general substrate transporter like domains"/>
    <property type="match status" value="1"/>
</dbReference>
<dbReference type="PANTHER" id="PTHR23513">
    <property type="entry name" value="INTEGRAL MEMBRANE EFFLUX PROTEIN-RELATED"/>
    <property type="match status" value="1"/>
</dbReference>